<feature type="compositionally biased region" description="Polar residues" evidence="1">
    <location>
        <begin position="1"/>
        <end position="18"/>
    </location>
</feature>
<keyword evidence="2" id="KW-0472">Membrane</keyword>
<dbReference type="EMBL" id="JAACJM010000012">
    <property type="protein sequence ID" value="KAF5369940.1"/>
    <property type="molecule type" value="Genomic_DNA"/>
</dbReference>
<protein>
    <submittedName>
        <fullName evidence="3">Uncharacterized protein</fullName>
    </submittedName>
</protein>
<keyword evidence="4" id="KW-1185">Reference proteome</keyword>
<feature type="region of interest" description="Disordered" evidence="1">
    <location>
        <begin position="1"/>
        <end position="30"/>
    </location>
</feature>
<reference evidence="3 4" key="1">
    <citation type="journal article" date="2020" name="ISME J.">
        <title>Uncovering the hidden diversity of litter-decomposition mechanisms in mushroom-forming fungi.</title>
        <authorList>
            <person name="Floudas D."/>
            <person name="Bentzer J."/>
            <person name="Ahren D."/>
            <person name="Johansson T."/>
            <person name="Persson P."/>
            <person name="Tunlid A."/>
        </authorList>
    </citation>
    <scope>NUCLEOTIDE SEQUENCE [LARGE SCALE GENOMIC DNA]</scope>
    <source>
        <strain evidence="3 4">CBS 291.85</strain>
    </source>
</reference>
<sequence length="222" mass="25057">MEPSTTLLPPTASGSATHDPNLEVSEATRRRSRPAITHFAVLASVILPLTFVPYLLARRRVSALGQRVKHLETHLQSIHKDLSRLTKLETSLQAIQRDLRFITNESNSAMEDQRRTMTSLHEVMMETDEIRLQAQETAASQKAIMDTTQSDLQRLLEEARHARAQGEAIRALGPSLADVAAFMYEVELLMPVTSKANEKDRVEELRSVAFRLQNLPRQPVRQ</sequence>
<accession>A0A8H5GS70</accession>
<keyword evidence="2" id="KW-0812">Transmembrane</keyword>
<name>A0A8H5GS70_9AGAR</name>
<gene>
    <name evidence="3" type="ORF">D9758_001294</name>
</gene>
<organism evidence="3 4">
    <name type="scientific">Tetrapyrgos nigripes</name>
    <dbReference type="NCBI Taxonomy" id="182062"/>
    <lineage>
        <taxon>Eukaryota</taxon>
        <taxon>Fungi</taxon>
        <taxon>Dikarya</taxon>
        <taxon>Basidiomycota</taxon>
        <taxon>Agaricomycotina</taxon>
        <taxon>Agaricomycetes</taxon>
        <taxon>Agaricomycetidae</taxon>
        <taxon>Agaricales</taxon>
        <taxon>Marasmiineae</taxon>
        <taxon>Marasmiaceae</taxon>
        <taxon>Tetrapyrgos</taxon>
    </lineage>
</organism>
<evidence type="ECO:0000313" key="3">
    <source>
        <dbReference type="EMBL" id="KAF5369940.1"/>
    </source>
</evidence>
<proteinExistence type="predicted"/>
<comment type="caution">
    <text evidence="3">The sequence shown here is derived from an EMBL/GenBank/DDBJ whole genome shotgun (WGS) entry which is preliminary data.</text>
</comment>
<feature type="transmembrane region" description="Helical" evidence="2">
    <location>
        <begin position="35"/>
        <end position="57"/>
    </location>
</feature>
<keyword evidence="2" id="KW-1133">Transmembrane helix</keyword>
<dbReference type="Proteomes" id="UP000559256">
    <property type="component" value="Unassembled WGS sequence"/>
</dbReference>
<evidence type="ECO:0000256" key="1">
    <source>
        <dbReference type="SAM" id="MobiDB-lite"/>
    </source>
</evidence>
<dbReference type="AlphaFoldDB" id="A0A8H5GS70"/>
<evidence type="ECO:0000313" key="4">
    <source>
        <dbReference type="Proteomes" id="UP000559256"/>
    </source>
</evidence>
<dbReference type="OrthoDB" id="3232130at2759"/>
<evidence type="ECO:0000256" key="2">
    <source>
        <dbReference type="SAM" id="Phobius"/>
    </source>
</evidence>